<dbReference type="EMBL" id="FZQP02003112">
    <property type="protein sequence ID" value="VVC97287.1"/>
    <property type="molecule type" value="Genomic_DNA"/>
</dbReference>
<gene>
    <name evidence="2" type="ORF">LSINAPIS_LOCUS8601</name>
</gene>
<sequence>MEMCGSAPAAAPPARSEGSAAPRAVVAPLVGEAAVVVAAEVPAAAAPLAVVLEAGPVVRAALEAAPAPVAAPVEPTEPTTNQQHTFVCAFW</sequence>
<evidence type="ECO:0000256" key="1">
    <source>
        <dbReference type="SAM" id="MobiDB-lite"/>
    </source>
</evidence>
<accession>A0A5E4QJX9</accession>
<dbReference type="Proteomes" id="UP000324832">
    <property type="component" value="Unassembled WGS sequence"/>
</dbReference>
<proteinExistence type="predicted"/>
<organism evidence="2 3">
    <name type="scientific">Leptidea sinapis</name>
    <dbReference type="NCBI Taxonomy" id="189913"/>
    <lineage>
        <taxon>Eukaryota</taxon>
        <taxon>Metazoa</taxon>
        <taxon>Ecdysozoa</taxon>
        <taxon>Arthropoda</taxon>
        <taxon>Hexapoda</taxon>
        <taxon>Insecta</taxon>
        <taxon>Pterygota</taxon>
        <taxon>Neoptera</taxon>
        <taxon>Endopterygota</taxon>
        <taxon>Lepidoptera</taxon>
        <taxon>Glossata</taxon>
        <taxon>Ditrysia</taxon>
        <taxon>Papilionoidea</taxon>
        <taxon>Pieridae</taxon>
        <taxon>Dismorphiinae</taxon>
        <taxon>Leptidea</taxon>
    </lineage>
</organism>
<protein>
    <submittedName>
        <fullName evidence="2">Uncharacterized protein</fullName>
    </submittedName>
</protein>
<reference evidence="2 3" key="1">
    <citation type="submission" date="2017-07" db="EMBL/GenBank/DDBJ databases">
        <authorList>
            <person name="Talla V."/>
            <person name="Backstrom N."/>
        </authorList>
    </citation>
    <scope>NUCLEOTIDE SEQUENCE [LARGE SCALE GENOMIC DNA]</scope>
</reference>
<evidence type="ECO:0000313" key="3">
    <source>
        <dbReference type="Proteomes" id="UP000324832"/>
    </source>
</evidence>
<dbReference type="AlphaFoldDB" id="A0A5E4QJX9"/>
<name>A0A5E4QJX9_9NEOP</name>
<keyword evidence="3" id="KW-1185">Reference proteome</keyword>
<evidence type="ECO:0000313" key="2">
    <source>
        <dbReference type="EMBL" id="VVC97287.1"/>
    </source>
</evidence>
<feature type="region of interest" description="Disordered" evidence="1">
    <location>
        <begin position="1"/>
        <end position="21"/>
    </location>
</feature>